<dbReference type="InterPro" id="IPR002035">
    <property type="entry name" value="VWF_A"/>
</dbReference>
<dbReference type="OrthoDB" id="5650763at2"/>
<evidence type="ECO:0000313" key="5">
    <source>
        <dbReference type="Proteomes" id="UP000032803"/>
    </source>
</evidence>
<dbReference type="HOGENOM" id="CLU_224268_0_0_6"/>
<dbReference type="SUPFAM" id="SSF53300">
    <property type="entry name" value="vWA-like"/>
    <property type="match status" value="1"/>
</dbReference>
<proteinExistence type="predicted"/>
<dbReference type="Pfam" id="PF13519">
    <property type="entry name" value="VWA_2"/>
    <property type="match status" value="1"/>
</dbReference>
<dbReference type="Proteomes" id="UP000032803">
    <property type="component" value="Chromosome I"/>
</dbReference>
<dbReference type="Pfam" id="PF19116">
    <property type="entry name" value="DUF5801"/>
    <property type="match status" value="17"/>
</dbReference>
<dbReference type="InterPro" id="IPR011049">
    <property type="entry name" value="Serralysin-like_metalloprot_C"/>
</dbReference>
<keyword evidence="5" id="KW-1185">Reference proteome</keyword>
<dbReference type="InterPro" id="IPR001343">
    <property type="entry name" value="Hemolysn_Ca-bd"/>
</dbReference>
<dbReference type="Gene3D" id="3.40.50.410">
    <property type="entry name" value="von Willebrand factor, type A domain"/>
    <property type="match status" value="1"/>
</dbReference>
<evidence type="ECO:0000256" key="1">
    <source>
        <dbReference type="ARBA" id="ARBA00022837"/>
    </source>
</evidence>
<accession>A0A0A8UQN2</accession>
<feature type="compositionally biased region" description="Pro residues" evidence="2">
    <location>
        <begin position="171"/>
        <end position="182"/>
    </location>
</feature>
<dbReference type="RefSeq" id="WP_052673671.1">
    <property type="nucleotide sequence ID" value="NZ_LN681225.1"/>
</dbReference>
<evidence type="ECO:0000256" key="2">
    <source>
        <dbReference type="SAM" id="MobiDB-lite"/>
    </source>
</evidence>
<dbReference type="InterPro" id="IPR036465">
    <property type="entry name" value="vWFA_dom_sf"/>
</dbReference>
<protein>
    <recommendedName>
        <fullName evidence="3">VWFA domain-containing protein</fullName>
    </recommendedName>
</protein>
<name>A0A0A8UQN2_LEGHA</name>
<evidence type="ECO:0000313" key="4">
    <source>
        <dbReference type="EMBL" id="CEK11135.1"/>
    </source>
</evidence>
<evidence type="ECO:0000259" key="3">
    <source>
        <dbReference type="PROSITE" id="PS50234"/>
    </source>
</evidence>
<gene>
    <name evidence="4" type="ORF">LHA_2111</name>
</gene>
<dbReference type="SMART" id="SM00327">
    <property type="entry name" value="VWA"/>
    <property type="match status" value="1"/>
</dbReference>
<dbReference type="PROSITE" id="PS50234">
    <property type="entry name" value="VWFA"/>
    <property type="match status" value="1"/>
</dbReference>
<dbReference type="Pfam" id="PF00353">
    <property type="entry name" value="HemolysinCabind"/>
    <property type="match status" value="2"/>
</dbReference>
<dbReference type="InterPro" id="IPR043824">
    <property type="entry name" value="DUF5801"/>
</dbReference>
<dbReference type="STRING" id="449.LHA_2111"/>
<reference evidence="5" key="1">
    <citation type="submission" date="2014-09" db="EMBL/GenBank/DDBJ databases">
        <authorList>
            <person name="Gomez-Valero L."/>
        </authorList>
    </citation>
    <scope>NUCLEOTIDE SEQUENCE [LARGE SCALE GENOMIC DNA]</scope>
    <source>
        <strain evidence="5">ATCC35250</strain>
    </source>
</reference>
<dbReference type="CDD" id="cd00198">
    <property type="entry name" value="vWFA"/>
    <property type="match status" value="1"/>
</dbReference>
<feature type="compositionally biased region" description="Low complexity" evidence="2">
    <location>
        <begin position="161"/>
        <end position="170"/>
    </location>
</feature>
<dbReference type="EMBL" id="LN681225">
    <property type="protein sequence ID" value="CEK11135.1"/>
    <property type="molecule type" value="Genomic_DNA"/>
</dbReference>
<dbReference type="SUPFAM" id="SSF51120">
    <property type="entry name" value="beta-Roll"/>
    <property type="match status" value="1"/>
</dbReference>
<dbReference type="GO" id="GO:0005509">
    <property type="term" value="F:calcium ion binding"/>
    <property type="evidence" value="ECO:0007669"/>
    <property type="project" value="InterPro"/>
</dbReference>
<dbReference type="KEGG" id="lha:LHA_2111"/>
<keyword evidence="1" id="KW-0106">Calcium</keyword>
<sequence>MNRSLPTVDALNGLLIKNYPDGHLSIAKNGTQVMSGEQLFLLSGEAIVHNLGIGDAVLGVGHPFKVDGISPLLKNITTQAEVENLIEQAIANGVDPFPLLESLEATAAGESVPLGGGGSFFVLDPLYGAGQVNAGYDTRGIDFTVESTERDVPLFERRETTTTTQSAITEPEPPTPEPPAPEPISLTTTNLTFDETFGLQTGSASLLSNLSSSEVDSLTFSAPNATWDSASQTLTANDGSWSLKYNADTQNYEFTQLQAFQHADSTNPDDSMAIPVSVTLTRTDGAVATSTFNITMYDDGPRIETTSQVLNLTVDESNFTANDSANFSESFTVNAGVDGISSIKYALSVTAGSTGLVDALTNEAIVLSINEKGVVEGKTARGGELVFTLSVDSTGTVTLDQLRAVLHSPNTGSDQSATLNSPDLIQLTAAITDNDGDTALASLNIGQALNFKDDGPSINASAAADSLTVDETTLGNDASANFADNFTSSFGEDGAGQIDYSLSVHEGVTGLVDTATNEAVVLSINNDGVVEGRTANSNDLVFTVTVDSAGTVTLDQLRAVVHSPNTGADQPTSLNAADLIQLTATITDKDGDSASAHLDLGQALNFKDDGPSINATAAADSLTVDETTLGNDASANFADNFTSSFGEDGAGQIDYSLSVHEGVTGLVDTATNEAVVLSINNDGVVEGRTATSNDLVFTVSVNGNGTVTLDQLRAVVHSPNTGADQPTSLNAADLIQLTATITDKDGDSASAHLDLGQALNFKDDGPSINATAAADTLTVDETTLGNDASANFADNFTSSFGEDGAGQIDYSLSVHEGVTGLVDTATNEAVVLSINNDGVVEGRTANSNDLVFTVTVDSAGTVTLDQLRAVVHSPNTGADQPTSLNAADLIQLTATITDKDGDSASAHLDLGQALNFKDDGPSINATAAADTLTVDETTLGNDASANFADNFTSSFGEDGAGQIDYSLSVHEGVTGLVDTATNEAVVLSINNDGVVEGRTANSNDLVFTVTVDSAGTVTLDQLRAVVHSPNTGADQPTSLNAADLIQLTATITDKDGDSASAHLDLGQALNFKDDGPSINATAAADSLTVDETTLGNDASANFADNFTSSFGEDGAGQIDYSLSVHEGVTGLVDTATNEAVVLSINNDGVVEGRTATSNDLVFTVSVNGNGTVTLDQLRAVVHSPNTGADQPTSLNAADLIQLTATITDKDGDSASAHLDLGQALNFKDDGPSINATTAADTLTVDETTLGNDASANFADNFTSSFGEDGAGQIDYSLSVHEGVTGLVDTATNEAVVLSINNDGVVEGRTANSNDLVFTVTVDSAGTVTLDQLRAVVHSPNTGADQPTSLNAADLIQLTATITDKDGDSASAHLDLGQALNFKDDGPSINATAAADTLTVDETTLGNDASANFADNFTSSFGEDGAGQIDYSLSVHEGVTGLVDTATNEAVVLSINNDGVVEGRTANSNDLVFTVSVNGNGTVTLDQLRAVVHSPNTGADQPTSLNAADLIQLTATITDKDGDSASAHLDLGQALNFKDDGPSINATAAADTLTVDETTLGNDASANFADNFTSSFGEDGAGQIDYSLSVHEGVTGLVDTATNEAVVLSINNDGVVEGRTANSNDLVFTVSVNGNGTVTLDQLRAVVHSPNTGADQPTSLNAADLIQLTATITDKDGDSASAHLDLGQALNFKDDGPSINATTAADTLTVDETTLGNDASANFADNFTSSFGEDGAGQIDYSLSVHEGVTGLVDTATNEAVVLSMNNDGVVEGRTATSNDLVFTVSVNGNGTVTLDQLRAVVHSPNTGADQPISLNAADLIQLTATITDKDGDSASAHLDLGQALNFKDDGPSINATTAADTLTVDETTLGNDASANFADNFNLNYGADGAGNVAYSLGIKAGTTGLVDSATNQAVVLSLNNGVVEGKTTGGALVFTVSVDASGNVTLDQLRAVIHSPNTGPDQTTSLNTADLIRLTATITDKDGDSSSASIDIGQALNFKDDGPSINASAAADSLTVDETTLGNDASANFADNFNLNYGADGAGNVAYSLGIKAGTTGLVDSATNQAVVLSLNNGVVEGKTTGGALVFTVSVDASGNVTLDQLRAVIHSPNTGPDQTTSLNAADLIRLTATITDKDGDSSSASIDIGQALNFKDDGPTINASAATDSLTVDETTLGNDASANFADNFNLNYGADGAGNVAYSLGIKAGTTGLVDSATNQAVVLSLNNGVVEGKTTGGALVFTVSVDASGNVTLDQLRAVIHSPNTGPDQTTSLNTADLIRLTATITDKDGDSSSASIDIGQALNFKDDGPTINASAATDSLTVDETTLGNDASANFADNFNLNYGADGAGNVAYSLGIKAGTTGLVDSATNQAVVLSLNNGVVEGKTTGGALVFKVSVDASGNVTLDQLRAVIHSPNTGPDQTTSLNAADLIRLTATITDKDGDSSSASIDIGQALNFKDDGPTINASAATDSLTVDETTLGNDASANFADNFNLNYGADGAGNVAYSLGIKAGTTGLVDSATNQAVVLSLNNGVVEGKTTGGALVFTVSVDASGNVTLDQLRAVIHSPNTGPDQTTSLNAADLIRLTATITDKDGDSSSASIDIGQALNFKDDGPTINASAAADTLTVDETTLANNASANFADNFNLNYGADGAGNVSYSLGIKAGTTGLVDSATNQAVVLSLNNGVVEGKTTGGALVFKVSVDASGNVTLDQLRAVIHSPNTGPDQTTSLNAADLIRLTATITDKDGDSSSASINLGNAINFKDDAPTAGTLTITADEDDLSVGNKDIVAGDDAQTNLTGTLAHNFGADGVGKIDFAAMNGQTAVVGNETVKYSWNSSNSTLTAYRAGGALGVDDVFKITVNPSTGQYTFVLLAAISHHAVADNNETTNASLTLNYTVTDADNDTATGAMTIVIDDDVPTVITPEHASVGNAAGSTGTFSLDIDSNIHNNIGGDQPGTISFSGIVNGQQATGVINGSEVPLSSGGFPIRLYLVDHDSNVNTPDVVEGWIKGAPGSYGAEEVFRVTLQPDGSYNLSNDTYKVDVFAPIETATSTTLTNLNFSTAGNKAFNYIDVANTSEDLLFSGFVRSSSGSTTTGTVNTNATAIGINNQSMNDGDNLRIDFVNSASVTNSSNNSYNYVDHFDINNFSFNIVQVGGNTQPNSIEVWVRIYNADNDDPAGSNTSTHSQQLADDPQKVITSIQVNNVEINLSSLQSDGNGGYLIRGLNLNDKITVSGDESYNRIEIENAISKTHGVNDSSLNGDSFDIGIFSYNKIVTDIPDVQMDFDVVIKDADGDTSSANLEVNLAQPVCIVGTNVSDTAAANTPYEVGTGTGVITGDGGNDVLVGDTGGVDVTPKSINLVLILDTSGSMADQISFDGSTISRMQALKNAVNNLLNQLTDSDAANVRVNIIQFNTTATTVGTYNLIVNGDPQDSSNEALGQAHSAINNLVAGGGTNYEAAFNQALAWVDSGGALSADNLINQVIFISDGAPTYYLNSSGAVAGTGNTTTQQTVFDPLGVTDSSNEVALLEQKFGPIDAIGINVNETTPVYNPSGTANDLTAKQILDKMEGSNPSSSSNNIHSAEELTQVLSDLSPLKQLNTTGDDTIIGGNGEDILYGDSLYTDHLAALQGLNLFDFANGSGWDVFNELESNSQYNWSREDTLNYINQHSHELAQESLLANNTGRGGGNDYIDAGAGNDRIYGQEGNDTILAGKGADIVDGGSGNNIIDLGADSDQDTLLLNVETLKGHNTIHNFNPQQDILKFEGVLNMDDVGDLDALLDQNNPFTTSNNGQDLNVNFANGAQLTFVGLAANVDVGGLTSIQDLVQQPVVVVNELGS</sequence>
<feature type="domain" description="VWFA" evidence="3">
    <location>
        <begin position="3361"/>
        <end position="3595"/>
    </location>
</feature>
<feature type="region of interest" description="Disordered" evidence="2">
    <location>
        <begin position="156"/>
        <end position="182"/>
    </location>
</feature>
<organism evidence="4 5">
    <name type="scientific">Legionella hackeliae</name>
    <dbReference type="NCBI Taxonomy" id="449"/>
    <lineage>
        <taxon>Bacteria</taxon>
        <taxon>Pseudomonadati</taxon>
        <taxon>Pseudomonadota</taxon>
        <taxon>Gammaproteobacteria</taxon>
        <taxon>Legionellales</taxon>
        <taxon>Legionellaceae</taxon>
        <taxon>Legionella</taxon>
    </lineage>
</organism>